<dbReference type="Proteomes" id="UP001152798">
    <property type="component" value="Chromosome 7"/>
</dbReference>
<feature type="compositionally biased region" description="Basic and acidic residues" evidence="1">
    <location>
        <begin position="126"/>
        <end position="135"/>
    </location>
</feature>
<organism evidence="3 4">
    <name type="scientific">Nezara viridula</name>
    <name type="common">Southern green stink bug</name>
    <name type="synonym">Cimex viridulus</name>
    <dbReference type="NCBI Taxonomy" id="85310"/>
    <lineage>
        <taxon>Eukaryota</taxon>
        <taxon>Metazoa</taxon>
        <taxon>Ecdysozoa</taxon>
        <taxon>Arthropoda</taxon>
        <taxon>Hexapoda</taxon>
        <taxon>Insecta</taxon>
        <taxon>Pterygota</taxon>
        <taxon>Neoptera</taxon>
        <taxon>Paraneoptera</taxon>
        <taxon>Hemiptera</taxon>
        <taxon>Heteroptera</taxon>
        <taxon>Panheteroptera</taxon>
        <taxon>Pentatomomorpha</taxon>
        <taxon>Pentatomoidea</taxon>
        <taxon>Pentatomidae</taxon>
        <taxon>Pentatominae</taxon>
        <taxon>Nezara</taxon>
    </lineage>
</organism>
<sequence>MLFFKAVLACGFVAVVPTVSNQAVPSTSTSPIWNSSPSGSGKNIQDSFNYPTRWVSSAGNKIISDGIQRVADTGKTIAKPVISLVTIPFKIAGGFLKGVTSIGNNNYETIPGKKWVETTTKPWADNYHKTGETGTHKGSGYGNGGWNYPSSSGHPGTKLPSRPDQTGTGWTNGQHKGTDVTGNTVVAILPPATSTSGIGNNNHEIIPGKQWVQTTTKPWADNSHKTGETGTNKGSGYGNGGLNYPSNSGSTGTKLPSSPDQTGTGWTNGQQKGTDVAGNTVVAILPPATSTSGIGNNNHETIPEKKWVETTTKPWADNSHKTGETGTNKGSGYGNGGWNYPSSSGHPGTKLPSSPDQTGTGWTNGQQKGTDVAGNTVVAILPPATSTSGKTSSSGEAASIDENKQKSD</sequence>
<feature type="region of interest" description="Disordered" evidence="1">
    <location>
        <begin position="126"/>
        <end position="180"/>
    </location>
</feature>
<evidence type="ECO:0000256" key="1">
    <source>
        <dbReference type="SAM" id="MobiDB-lite"/>
    </source>
</evidence>
<feature type="compositionally biased region" description="Polar residues" evidence="1">
    <location>
        <begin position="251"/>
        <end position="271"/>
    </location>
</feature>
<evidence type="ECO:0000313" key="3">
    <source>
        <dbReference type="EMBL" id="CAH1406963.1"/>
    </source>
</evidence>
<feature type="chain" id="PRO_5040287087" description="Neuropeptide" evidence="2">
    <location>
        <begin position="19"/>
        <end position="408"/>
    </location>
</feature>
<keyword evidence="4" id="KW-1185">Reference proteome</keyword>
<evidence type="ECO:0000313" key="4">
    <source>
        <dbReference type="Proteomes" id="UP001152798"/>
    </source>
</evidence>
<dbReference type="EMBL" id="OV725083">
    <property type="protein sequence ID" value="CAH1406963.1"/>
    <property type="molecule type" value="Genomic_DNA"/>
</dbReference>
<feature type="compositionally biased region" description="Low complexity" evidence="1">
    <location>
        <begin position="384"/>
        <end position="398"/>
    </location>
</feature>
<feature type="compositionally biased region" description="Polar residues" evidence="1">
    <location>
        <begin position="163"/>
        <end position="180"/>
    </location>
</feature>
<protein>
    <recommendedName>
        <fullName evidence="5">Neuropeptide</fullName>
    </recommendedName>
</protein>
<evidence type="ECO:0000256" key="2">
    <source>
        <dbReference type="SAM" id="SignalP"/>
    </source>
</evidence>
<reference evidence="3" key="1">
    <citation type="submission" date="2022-01" db="EMBL/GenBank/DDBJ databases">
        <authorList>
            <person name="King R."/>
        </authorList>
    </citation>
    <scope>NUCLEOTIDE SEQUENCE</scope>
</reference>
<feature type="region of interest" description="Disordered" evidence="1">
    <location>
        <begin position="219"/>
        <end position="271"/>
    </location>
</feature>
<gene>
    <name evidence="3" type="ORF">NEZAVI_LOCUS14795</name>
</gene>
<feature type="signal peptide" evidence="2">
    <location>
        <begin position="1"/>
        <end position="18"/>
    </location>
</feature>
<feature type="region of interest" description="Disordered" evidence="1">
    <location>
        <begin position="287"/>
        <end position="408"/>
    </location>
</feature>
<feature type="compositionally biased region" description="Polar residues" evidence="1">
    <location>
        <begin position="351"/>
        <end position="369"/>
    </location>
</feature>
<feature type="compositionally biased region" description="Polar residues" evidence="1">
    <location>
        <begin position="288"/>
        <end position="300"/>
    </location>
</feature>
<evidence type="ECO:0008006" key="5">
    <source>
        <dbReference type="Google" id="ProtNLM"/>
    </source>
</evidence>
<accession>A0A9P0HQ56</accession>
<proteinExistence type="predicted"/>
<keyword evidence="2" id="KW-0732">Signal</keyword>
<name>A0A9P0HQ56_NEZVI</name>
<dbReference type="AlphaFoldDB" id="A0A9P0HQ56"/>